<feature type="region of interest" description="Disordered" evidence="1">
    <location>
        <begin position="1"/>
        <end position="61"/>
    </location>
</feature>
<dbReference type="EMBL" id="MGEP01000054">
    <property type="protein sequence ID" value="OGL86041.1"/>
    <property type="molecule type" value="Genomic_DNA"/>
</dbReference>
<dbReference type="Proteomes" id="UP000178723">
    <property type="component" value="Unassembled WGS sequence"/>
</dbReference>
<organism evidence="2 3">
    <name type="scientific">Candidatus Uhrbacteria bacterium RIFCSPLOWO2_02_FULL_48_12</name>
    <dbReference type="NCBI Taxonomy" id="1802407"/>
    <lineage>
        <taxon>Bacteria</taxon>
        <taxon>Candidatus Uhriibacteriota</taxon>
    </lineage>
</organism>
<gene>
    <name evidence="2" type="ORF">A3I40_03220</name>
</gene>
<proteinExistence type="predicted"/>
<protein>
    <submittedName>
        <fullName evidence="2">Uncharacterized protein</fullName>
    </submittedName>
</protein>
<comment type="caution">
    <text evidence="2">The sequence shown here is derived from an EMBL/GenBank/DDBJ whole genome shotgun (WGS) entry which is preliminary data.</text>
</comment>
<reference evidence="2 3" key="1">
    <citation type="journal article" date="2016" name="Nat. Commun.">
        <title>Thousands of microbial genomes shed light on interconnected biogeochemical processes in an aquifer system.</title>
        <authorList>
            <person name="Anantharaman K."/>
            <person name="Brown C.T."/>
            <person name="Hug L.A."/>
            <person name="Sharon I."/>
            <person name="Castelle C.J."/>
            <person name="Probst A.J."/>
            <person name="Thomas B.C."/>
            <person name="Singh A."/>
            <person name="Wilkins M.J."/>
            <person name="Karaoz U."/>
            <person name="Brodie E.L."/>
            <person name="Williams K.H."/>
            <person name="Hubbard S.S."/>
            <person name="Banfield J.F."/>
        </authorList>
    </citation>
    <scope>NUCLEOTIDE SEQUENCE [LARGE SCALE GENOMIC DNA]</scope>
</reference>
<accession>A0A1F7V6J0</accession>
<evidence type="ECO:0000313" key="2">
    <source>
        <dbReference type="EMBL" id="OGL86041.1"/>
    </source>
</evidence>
<evidence type="ECO:0000256" key="1">
    <source>
        <dbReference type="SAM" id="MobiDB-lite"/>
    </source>
</evidence>
<evidence type="ECO:0000313" key="3">
    <source>
        <dbReference type="Proteomes" id="UP000178723"/>
    </source>
</evidence>
<sequence>MDTPAKEQKAITPTVPEIESWGRRAEQELTVEAPPTDASELAPARRMPDTDLPAGDALTTAPVSVPAKSQLEKEIEDVLAEDLEGLYWELSEPERMIFKHGGEETASKIRLLLGETVVRVQEIFNLIVEWLKLLPGVSKFFIEQEAKIKTDKLLKFR</sequence>
<name>A0A1F7V6J0_9BACT</name>
<dbReference type="AlphaFoldDB" id="A0A1F7V6J0"/>